<organism evidence="2 3">
    <name type="scientific">Flavipsychrobacter stenotrophus</name>
    <dbReference type="NCBI Taxonomy" id="2077091"/>
    <lineage>
        <taxon>Bacteria</taxon>
        <taxon>Pseudomonadati</taxon>
        <taxon>Bacteroidota</taxon>
        <taxon>Chitinophagia</taxon>
        <taxon>Chitinophagales</taxon>
        <taxon>Chitinophagaceae</taxon>
        <taxon>Flavipsychrobacter</taxon>
    </lineage>
</organism>
<dbReference type="RefSeq" id="WP_105037563.1">
    <property type="nucleotide sequence ID" value="NZ_PPSL01000001.1"/>
</dbReference>
<accession>A0A2S7T0F7</accession>
<keyword evidence="3" id="KW-1185">Reference proteome</keyword>
<evidence type="ECO:0000313" key="3">
    <source>
        <dbReference type="Proteomes" id="UP000239872"/>
    </source>
</evidence>
<protein>
    <submittedName>
        <fullName evidence="2">Uncharacterized protein</fullName>
    </submittedName>
</protein>
<proteinExistence type="predicted"/>
<dbReference type="Proteomes" id="UP000239872">
    <property type="component" value="Unassembled WGS sequence"/>
</dbReference>
<evidence type="ECO:0000313" key="2">
    <source>
        <dbReference type="EMBL" id="PQJ12680.1"/>
    </source>
</evidence>
<comment type="caution">
    <text evidence="2">The sequence shown here is derived from an EMBL/GenBank/DDBJ whole genome shotgun (WGS) entry which is preliminary data.</text>
</comment>
<dbReference type="OrthoDB" id="8477333at2"/>
<reference evidence="2 3" key="1">
    <citation type="submission" date="2018-01" db="EMBL/GenBank/DDBJ databases">
        <title>A novel member of the phylum Bacteroidetes isolated from glacier ice.</title>
        <authorList>
            <person name="Liu Q."/>
            <person name="Xin Y.-H."/>
        </authorList>
    </citation>
    <scope>NUCLEOTIDE SEQUENCE [LARGE SCALE GENOMIC DNA]</scope>
    <source>
        <strain evidence="2 3">RB1R16</strain>
    </source>
</reference>
<dbReference type="EMBL" id="PPSL01000001">
    <property type="protein sequence ID" value="PQJ12680.1"/>
    <property type="molecule type" value="Genomic_DNA"/>
</dbReference>
<feature type="compositionally biased region" description="Low complexity" evidence="1">
    <location>
        <begin position="298"/>
        <end position="314"/>
    </location>
</feature>
<gene>
    <name evidence="2" type="ORF">CJD36_002750</name>
</gene>
<sequence length="691" mass="75135">MPGPILPTPVSFDETIQNLKSLQDSFKPDICTNKEPLIDFAKTGTSPVLDFNMPQSTAFVSYGRINVPIDEKWFKPFALKAPTNNYYNVIQNMTTDQANTLFHSNVVAPSAATGIYLATLPGKPEHYYATTDINRLKNDQPVASQAAAFGGGGGQATAPQFNVGNMNFATAQPVAVSAAPRISQMAELAKQGGLRPVMMTRLNNRAPVTRYVAKPPEPHPRIVVIEEYTTSSFLGNYGAGKVVKTLSLMPGERTTISVRTYKDMVSTRESAQNVLDSLSDSSATELDNLMQKEQGDMTSSSDTSGSSSAAFSTHTDAQNSSKSFNLSLSLGFPGVGVGGGYGQSSTDASSNASGWNNNNSYGHTGARSSNVNTINSALNKHVISSNSNRQINVNTSTSDSTRSGEEDTTVRELVNYNKSRVLNFMWRQLLQEYTVITALTNLKFAYTNGYPETYTVVDLNNLENMIKDLIADGPDPLKPEEYRDALRCALLRNYCVVMDYKDEVQTFLDCVEVGVGGCMTTWFPTMVCPETIERYWRIPFNLEQTYVPPLGNSITVKGIILSVEKQTLQTSSLIADALLGRGEALDCFNQKAQDAESMASLINNMAAIQSVQNSIQQSSVDLDMAAQQLEIGDKTIDKMQVDMDVIKQQIDVITSVNVPSDQAANYKKVFGSCCPTPQYTGGCGCGCDDKC</sequence>
<feature type="region of interest" description="Disordered" evidence="1">
    <location>
        <begin position="293"/>
        <end position="314"/>
    </location>
</feature>
<evidence type="ECO:0000256" key="1">
    <source>
        <dbReference type="SAM" id="MobiDB-lite"/>
    </source>
</evidence>
<dbReference type="AlphaFoldDB" id="A0A2S7T0F7"/>
<name>A0A2S7T0F7_9BACT</name>